<keyword evidence="5 7" id="KW-1133">Transmembrane helix</keyword>
<proteinExistence type="inferred from homology"/>
<feature type="transmembrane region" description="Helical" evidence="7">
    <location>
        <begin position="84"/>
        <end position="106"/>
    </location>
</feature>
<evidence type="ECO:0000313" key="9">
    <source>
        <dbReference type="EMBL" id="KOS08420.1"/>
    </source>
</evidence>
<dbReference type="SUPFAM" id="SSF144091">
    <property type="entry name" value="Rhomboid-like"/>
    <property type="match status" value="1"/>
</dbReference>
<keyword evidence="10" id="KW-1185">Reference proteome</keyword>
<dbReference type="InterPro" id="IPR022764">
    <property type="entry name" value="Peptidase_S54_rhomboid_dom"/>
</dbReference>
<keyword evidence="4" id="KW-0378">Hydrolase</keyword>
<name>A0A0M9VK49_9FLAO</name>
<comment type="caution">
    <text evidence="9">The sequence shown here is derived from an EMBL/GenBank/DDBJ whole genome shotgun (WGS) entry which is preliminary data.</text>
</comment>
<keyword evidence="9" id="KW-0645">Protease</keyword>
<reference evidence="9 10" key="1">
    <citation type="submission" date="2015-08" db="EMBL/GenBank/DDBJ databases">
        <title>Whole genome sequence of Flavobacterium akiainvivens IK-1T, from decaying Wikstroemia oahuensis, an endemic Hawaiian shrub.</title>
        <authorList>
            <person name="Wan X."/>
            <person name="Hou S."/>
            <person name="Saito J."/>
            <person name="Donachie S."/>
        </authorList>
    </citation>
    <scope>NUCLEOTIDE SEQUENCE [LARGE SCALE GENOMIC DNA]</scope>
    <source>
        <strain evidence="9 10">IK-1</strain>
    </source>
</reference>
<feature type="transmembrane region" description="Helical" evidence="7">
    <location>
        <begin position="56"/>
        <end position="77"/>
    </location>
</feature>
<protein>
    <submittedName>
        <fullName evidence="9">Protease</fullName>
    </submittedName>
</protein>
<feature type="transmembrane region" description="Helical" evidence="7">
    <location>
        <begin position="155"/>
        <end position="174"/>
    </location>
</feature>
<evidence type="ECO:0000256" key="5">
    <source>
        <dbReference type="ARBA" id="ARBA00022989"/>
    </source>
</evidence>
<dbReference type="Gene3D" id="1.20.1540.10">
    <property type="entry name" value="Rhomboid-like"/>
    <property type="match status" value="1"/>
</dbReference>
<feature type="domain" description="Peptidase S54 rhomboid" evidence="8">
    <location>
        <begin position="148"/>
        <end position="238"/>
    </location>
</feature>
<dbReference type="Proteomes" id="UP000037755">
    <property type="component" value="Unassembled WGS sequence"/>
</dbReference>
<dbReference type="STRING" id="1202724.AM493_18965"/>
<evidence type="ECO:0000313" key="10">
    <source>
        <dbReference type="Proteomes" id="UP000037755"/>
    </source>
</evidence>
<evidence type="ECO:0000259" key="8">
    <source>
        <dbReference type="Pfam" id="PF01694"/>
    </source>
</evidence>
<dbReference type="GO" id="GO:0004252">
    <property type="term" value="F:serine-type endopeptidase activity"/>
    <property type="evidence" value="ECO:0007669"/>
    <property type="project" value="InterPro"/>
</dbReference>
<dbReference type="PATRIC" id="fig|1202724.3.peg.3932"/>
<comment type="subcellular location">
    <subcellularLocation>
        <location evidence="1">Membrane</location>
        <topology evidence="1">Multi-pass membrane protein</topology>
    </subcellularLocation>
</comment>
<evidence type="ECO:0000256" key="2">
    <source>
        <dbReference type="ARBA" id="ARBA00009045"/>
    </source>
</evidence>
<dbReference type="AlphaFoldDB" id="A0A0M9VK49"/>
<dbReference type="InterPro" id="IPR035952">
    <property type="entry name" value="Rhomboid-like_sf"/>
</dbReference>
<dbReference type="Pfam" id="PF01694">
    <property type="entry name" value="Rhomboid"/>
    <property type="match status" value="2"/>
</dbReference>
<evidence type="ECO:0000256" key="7">
    <source>
        <dbReference type="SAM" id="Phobius"/>
    </source>
</evidence>
<evidence type="ECO:0000256" key="1">
    <source>
        <dbReference type="ARBA" id="ARBA00004141"/>
    </source>
</evidence>
<feature type="transmembrane region" description="Helical" evidence="7">
    <location>
        <begin position="181"/>
        <end position="203"/>
    </location>
</feature>
<dbReference type="PANTHER" id="PTHR43731:SF14">
    <property type="entry name" value="PRESENILIN-ASSOCIATED RHOMBOID-LIKE PROTEIN, MITOCHONDRIAL"/>
    <property type="match status" value="1"/>
</dbReference>
<dbReference type="GO" id="GO:0016020">
    <property type="term" value="C:membrane"/>
    <property type="evidence" value="ECO:0007669"/>
    <property type="project" value="UniProtKB-SubCell"/>
</dbReference>
<dbReference type="InterPro" id="IPR050925">
    <property type="entry name" value="Rhomboid_protease_S54"/>
</dbReference>
<dbReference type="EMBL" id="LIYD01000005">
    <property type="protein sequence ID" value="KOS08420.1"/>
    <property type="molecule type" value="Genomic_DNA"/>
</dbReference>
<keyword evidence="3 7" id="KW-0812">Transmembrane</keyword>
<sequence>MQVTETVKQLIIINIIFFVGTIFLGGPAIEYLALHFPAGPDFKVWQPLTYMFMHGGIMHILFNMLALAMFGSLLEYMWGTKKFLFFYFSCGVGAAAFHLGIDYILYQDVMGTLTQAGFNKADIIALASQDKYNPEWMEYITERQYFNFLHALNGTMLGASGVMYGVMVAFACLFPNNDIRLLFIPIPIKAKYFLPGMLCLDLYLGLKGQSFFGGRWSDGVAHFAHLGGALIGFIMMWNWSKGNFNHNRWN</sequence>
<evidence type="ECO:0000256" key="3">
    <source>
        <dbReference type="ARBA" id="ARBA00022692"/>
    </source>
</evidence>
<evidence type="ECO:0000256" key="6">
    <source>
        <dbReference type="ARBA" id="ARBA00023136"/>
    </source>
</evidence>
<feature type="domain" description="Peptidase S54 rhomboid" evidence="8">
    <location>
        <begin position="43"/>
        <end position="102"/>
    </location>
</feature>
<feature type="transmembrane region" description="Helical" evidence="7">
    <location>
        <begin position="12"/>
        <end position="36"/>
    </location>
</feature>
<accession>A0A0M9VK49</accession>
<dbReference type="GO" id="GO:0006508">
    <property type="term" value="P:proteolysis"/>
    <property type="evidence" value="ECO:0007669"/>
    <property type="project" value="UniProtKB-KW"/>
</dbReference>
<gene>
    <name evidence="9" type="ORF">AM493_18965</name>
</gene>
<evidence type="ECO:0000256" key="4">
    <source>
        <dbReference type="ARBA" id="ARBA00022801"/>
    </source>
</evidence>
<dbReference type="PANTHER" id="PTHR43731">
    <property type="entry name" value="RHOMBOID PROTEASE"/>
    <property type="match status" value="1"/>
</dbReference>
<organism evidence="9 10">
    <name type="scientific">Flavobacterium akiainvivens</name>
    <dbReference type="NCBI Taxonomy" id="1202724"/>
    <lineage>
        <taxon>Bacteria</taxon>
        <taxon>Pseudomonadati</taxon>
        <taxon>Bacteroidota</taxon>
        <taxon>Flavobacteriia</taxon>
        <taxon>Flavobacteriales</taxon>
        <taxon>Flavobacteriaceae</taxon>
        <taxon>Flavobacterium</taxon>
    </lineage>
</organism>
<feature type="transmembrane region" description="Helical" evidence="7">
    <location>
        <begin position="223"/>
        <end position="240"/>
    </location>
</feature>
<comment type="similarity">
    <text evidence="2">Belongs to the peptidase S54 family.</text>
</comment>
<keyword evidence="6 7" id="KW-0472">Membrane</keyword>